<protein>
    <recommendedName>
        <fullName evidence="3">AbiEi antitoxin C-terminal domain-containing protein</fullName>
    </recommendedName>
</protein>
<gene>
    <name evidence="1" type="ORF">EDM22_11770</name>
</gene>
<reference evidence="1 2" key="1">
    <citation type="submission" date="2018-10" db="EMBL/GenBank/DDBJ databases">
        <title>Isolation, diversity and antibacterial activity of antinobacteria from the wheat rhizosphere soil.</title>
        <authorList>
            <person name="Sun T."/>
        </authorList>
    </citation>
    <scope>NUCLEOTIDE SEQUENCE [LARGE SCALE GENOMIC DNA]</scope>
    <source>
        <strain evidence="1 2">SJ-23</strain>
    </source>
</reference>
<dbReference type="EMBL" id="RHHB01000023">
    <property type="protein sequence ID" value="RNB47743.1"/>
    <property type="molecule type" value="Genomic_DNA"/>
</dbReference>
<name>A0A3M8A909_9MICO</name>
<accession>A0A3M8A909</accession>
<dbReference type="OrthoDB" id="5517693at2"/>
<dbReference type="AlphaFoldDB" id="A0A3M8A909"/>
<dbReference type="Proteomes" id="UP000275048">
    <property type="component" value="Unassembled WGS sequence"/>
</dbReference>
<organism evidence="1 2">
    <name type="scientific">Agromyces tardus</name>
    <dbReference type="NCBI Taxonomy" id="2583849"/>
    <lineage>
        <taxon>Bacteria</taxon>
        <taxon>Bacillati</taxon>
        <taxon>Actinomycetota</taxon>
        <taxon>Actinomycetes</taxon>
        <taxon>Micrococcales</taxon>
        <taxon>Microbacteriaceae</taxon>
        <taxon>Agromyces</taxon>
    </lineage>
</organism>
<dbReference type="RefSeq" id="WP_122937245.1">
    <property type="nucleotide sequence ID" value="NZ_JBHSNT010000066.1"/>
</dbReference>
<keyword evidence="2" id="KW-1185">Reference proteome</keyword>
<proteinExistence type="predicted"/>
<evidence type="ECO:0008006" key="3">
    <source>
        <dbReference type="Google" id="ProtNLM"/>
    </source>
</evidence>
<evidence type="ECO:0000313" key="1">
    <source>
        <dbReference type="EMBL" id="RNB47743.1"/>
    </source>
</evidence>
<sequence length="279" mass="29967">MSDFDPDARPLELRLAGAPGAMSARTLQRRASSGELQRVRRGVYAAADEWSSTSSAHRARSALGAVVAKRAQRPVLCGESAALIWGLPRLGRWPIEAQLADTRRSRPRSRHGVRWIQAEFDPAEIVELDGYLLTDLRRTLVDVARTRSFANAVVALDHGTKRWVLLPTGIEVPGVGRAALLDRLDGCGSGRGIRGARSAIGFSDPAAANPGESLSVRGAGAGFGSARAERSGAEVRRHAASAMLSRLPVCRIARPPRRDVCTTLLLQRSCSRLSPKEVG</sequence>
<evidence type="ECO:0000313" key="2">
    <source>
        <dbReference type="Proteomes" id="UP000275048"/>
    </source>
</evidence>
<comment type="caution">
    <text evidence="1">The sequence shown here is derived from an EMBL/GenBank/DDBJ whole genome shotgun (WGS) entry which is preliminary data.</text>
</comment>